<dbReference type="Proteomes" id="UP000626109">
    <property type="component" value="Unassembled WGS sequence"/>
</dbReference>
<evidence type="ECO:0000256" key="1">
    <source>
        <dbReference type="SAM" id="MobiDB-lite"/>
    </source>
</evidence>
<feature type="compositionally biased region" description="Acidic residues" evidence="1">
    <location>
        <begin position="102"/>
        <end position="111"/>
    </location>
</feature>
<dbReference type="EMBL" id="CAJNNV010017416">
    <property type="protein sequence ID" value="CAE8605139.1"/>
    <property type="molecule type" value="Genomic_DNA"/>
</dbReference>
<evidence type="ECO:0000313" key="5">
    <source>
        <dbReference type="Proteomes" id="UP000654075"/>
    </source>
</evidence>
<organism evidence="3 4">
    <name type="scientific">Polarella glacialis</name>
    <name type="common">Dinoflagellate</name>
    <dbReference type="NCBI Taxonomy" id="89957"/>
    <lineage>
        <taxon>Eukaryota</taxon>
        <taxon>Sar</taxon>
        <taxon>Alveolata</taxon>
        <taxon>Dinophyceae</taxon>
        <taxon>Suessiales</taxon>
        <taxon>Suessiaceae</taxon>
        <taxon>Polarella</taxon>
    </lineage>
</organism>
<name>A0A813JG21_POLGL</name>
<evidence type="ECO:0000313" key="4">
    <source>
        <dbReference type="Proteomes" id="UP000626109"/>
    </source>
</evidence>
<protein>
    <submittedName>
        <fullName evidence="3">Uncharacterized protein</fullName>
    </submittedName>
</protein>
<evidence type="ECO:0000313" key="3">
    <source>
        <dbReference type="EMBL" id="CAE8674118.1"/>
    </source>
</evidence>
<feature type="region of interest" description="Disordered" evidence="1">
    <location>
        <begin position="88"/>
        <end position="111"/>
    </location>
</feature>
<accession>A0A813JG21</accession>
<sequence>MDTVASFLRGGLASARGARRVAVRRSFETIYDLKERWFGVYDQIASVLKCERRRAAERVRNVAHASVPMSFRYESCARDALRHTEERRRPYNFTELQKGHDSDEEDETSCR</sequence>
<evidence type="ECO:0000313" key="2">
    <source>
        <dbReference type="EMBL" id="CAE8605139.1"/>
    </source>
</evidence>
<gene>
    <name evidence="2" type="ORF">PGLA1383_LOCUS23269</name>
    <name evidence="3" type="ORF">PGLA2088_LOCUS18828</name>
</gene>
<comment type="caution">
    <text evidence="3">The sequence shown here is derived from an EMBL/GenBank/DDBJ whole genome shotgun (WGS) entry which is preliminary data.</text>
</comment>
<keyword evidence="5" id="KW-1185">Reference proteome</keyword>
<dbReference type="Proteomes" id="UP000654075">
    <property type="component" value="Unassembled WGS sequence"/>
</dbReference>
<dbReference type="EMBL" id="CAJNNW010024758">
    <property type="protein sequence ID" value="CAE8674118.1"/>
    <property type="molecule type" value="Genomic_DNA"/>
</dbReference>
<reference evidence="3" key="1">
    <citation type="submission" date="2021-02" db="EMBL/GenBank/DDBJ databases">
        <authorList>
            <person name="Dougan E. K."/>
            <person name="Rhodes N."/>
            <person name="Thang M."/>
            <person name="Chan C."/>
        </authorList>
    </citation>
    <scope>NUCLEOTIDE SEQUENCE</scope>
</reference>
<dbReference type="AlphaFoldDB" id="A0A813JG21"/>
<proteinExistence type="predicted"/>